<evidence type="ECO:0000313" key="2">
    <source>
        <dbReference type="Proteomes" id="UP000324800"/>
    </source>
</evidence>
<sequence>MATPQDYYVIGGLTGLGEIRFLQILSETSTIPGVQQFQGINKKTFAIYGHFRLLSTHEYAFSYKTFRRALIVKRLSHVATIIDPDRTEKDKAEVKLKLFENKQNPDEEKLSFLAKRIKKVTLIYSNQIIDNNNSFYAWAAIYINGLNQLKAELLIMPEHYLPQHVTKSEKFFKTILLPPQEIKFIEVKSAGAYTLALIED</sequence>
<proteinExistence type="predicted"/>
<dbReference type="AlphaFoldDB" id="A0A5J4X2J8"/>
<gene>
    <name evidence="1" type="ORF">EZS28_003790</name>
</gene>
<dbReference type="Proteomes" id="UP000324800">
    <property type="component" value="Unassembled WGS sequence"/>
</dbReference>
<name>A0A5J4X2J8_9EUKA</name>
<comment type="caution">
    <text evidence="1">The sequence shown here is derived from an EMBL/GenBank/DDBJ whole genome shotgun (WGS) entry which is preliminary data.</text>
</comment>
<dbReference type="EMBL" id="SNRW01000522">
    <property type="protein sequence ID" value="KAA6400679.1"/>
    <property type="molecule type" value="Genomic_DNA"/>
</dbReference>
<protein>
    <submittedName>
        <fullName evidence="1">Uncharacterized protein</fullName>
    </submittedName>
</protein>
<evidence type="ECO:0000313" key="1">
    <source>
        <dbReference type="EMBL" id="KAA6400679.1"/>
    </source>
</evidence>
<organism evidence="1 2">
    <name type="scientific">Streblomastix strix</name>
    <dbReference type="NCBI Taxonomy" id="222440"/>
    <lineage>
        <taxon>Eukaryota</taxon>
        <taxon>Metamonada</taxon>
        <taxon>Preaxostyla</taxon>
        <taxon>Oxymonadida</taxon>
        <taxon>Streblomastigidae</taxon>
        <taxon>Streblomastix</taxon>
    </lineage>
</organism>
<reference evidence="1 2" key="1">
    <citation type="submission" date="2019-03" db="EMBL/GenBank/DDBJ databases">
        <title>Single cell metagenomics reveals metabolic interactions within the superorganism composed of flagellate Streblomastix strix and complex community of Bacteroidetes bacteria on its surface.</title>
        <authorList>
            <person name="Treitli S.C."/>
            <person name="Kolisko M."/>
            <person name="Husnik F."/>
            <person name="Keeling P."/>
            <person name="Hampl V."/>
        </authorList>
    </citation>
    <scope>NUCLEOTIDE SEQUENCE [LARGE SCALE GENOMIC DNA]</scope>
    <source>
        <strain evidence="1">ST1C</strain>
    </source>
</reference>
<accession>A0A5J4X2J8</accession>